<dbReference type="AlphaFoldDB" id="A0ABD0YYN1"/>
<comment type="caution">
    <text evidence="2">The sequence shown here is derived from an EMBL/GenBank/DDBJ whole genome shotgun (WGS) entry which is preliminary data.</text>
</comment>
<gene>
    <name evidence="2" type="ORF">AAG570_013241</name>
</gene>
<feature type="compositionally biased region" description="Basic and acidic residues" evidence="1">
    <location>
        <begin position="63"/>
        <end position="73"/>
    </location>
</feature>
<evidence type="ECO:0000256" key="1">
    <source>
        <dbReference type="SAM" id="MobiDB-lite"/>
    </source>
</evidence>
<evidence type="ECO:0000313" key="3">
    <source>
        <dbReference type="Proteomes" id="UP001558652"/>
    </source>
</evidence>
<feature type="region of interest" description="Disordered" evidence="1">
    <location>
        <begin position="171"/>
        <end position="216"/>
    </location>
</feature>
<accession>A0ABD0YYN1</accession>
<feature type="compositionally biased region" description="Pro residues" evidence="1">
    <location>
        <begin position="76"/>
        <end position="86"/>
    </location>
</feature>
<organism evidence="2 3">
    <name type="scientific">Ranatra chinensis</name>
    <dbReference type="NCBI Taxonomy" id="642074"/>
    <lineage>
        <taxon>Eukaryota</taxon>
        <taxon>Metazoa</taxon>
        <taxon>Ecdysozoa</taxon>
        <taxon>Arthropoda</taxon>
        <taxon>Hexapoda</taxon>
        <taxon>Insecta</taxon>
        <taxon>Pterygota</taxon>
        <taxon>Neoptera</taxon>
        <taxon>Paraneoptera</taxon>
        <taxon>Hemiptera</taxon>
        <taxon>Heteroptera</taxon>
        <taxon>Panheteroptera</taxon>
        <taxon>Nepomorpha</taxon>
        <taxon>Nepidae</taxon>
        <taxon>Ranatrinae</taxon>
        <taxon>Ranatra</taxon>
    </lineage>
</organism>
<dbReference type="EMBL" id="JBFDAA010000008">
    <property type="protein sequence ID" value="KAL1130303.1"/>
    <property type="molecule type" value="Genomic_DNA"/>
</dbReference>
<protein>
    <submittedName>
        <fullName evidence="2">Uncharacterized protein</fullName>
    </submittedName>
</protein>
<keyword evidence="3" id="KW-1185">Reference proteome</keyword>
<name>A0ABD0YYN1_9HEMI</name>
<evidence type="ECO:0000313" key="2">
    <source>
        <dbReference type="EMBL" id="KAL1130303.1"/>
    </source>
</evidence>
<reference evidence="2 3" key="1">
    <citation type="submission" date="2024-07" db="EMBL/GenBank/DDBJ databases">
        <title>Chromosome-level genome assembly of the water stick insect Ranatra chinensis (Heteroptera: Nepidae).</title>
        <authorList>
            <person name="Liu X."/>
        </authorList>
    </citation>
    <scope>NUCLEOTIDE SEQUENCE [LARGE SCALE GENOMIC DNA]</scope>
    <source>
        <strain evidence="2">Cailab_2021Rc</strain>
        <tissue evidence="2">Muscle</tissue>
    </source>
</reference>
<sequence length="374" mass="41460">MRVGGDDKSGHRRAEAPSPFTHRMDQAKRLVKKCIRKNENASTSAAQIKLLECMVREAVQTELPDKPREELRHPNLPQPQSPPGAPYQPGRKSGRGQLAERHKCWEYGSTLQEPGRVPIPGRRSGTLQVGRISPSLWTSTSSGTARVLGCCTPAGSQGRLHRLHHQRDPGRMIRTPMTKSGPRFSSSGKGIELGKNVSPDYSGGRTGPRSEGPRSEGLRIHTIGVWIGDQCEAVEGGSLLNPSTIVKEKVVRARRWQGIVKPCECVATTVARPTPLRGELVFSLKGLAGRNRSVVAHVMDWPSDGYDALRKETMAKEWPDTNLVVPSGTSVLDDAKFARRHMMWKKMFLWTFCTLQRSDPEDPLLEGHYLVCRC</sequence>
<feature type="region of interest" description="Disordered" evidence="1">
    <location>
        <begin position="63"/>
        <end position="99"/>
    </location>
</feature>
<feature type="compositionally biased region" description="Basic and acidic residues" evidence="1">
    <location>
        <begin position="1"/>
        <end position="15"/>
    </location>
</feature>
<feature type="region of interest" description="Disordered" evidence="1">
    <location>
        <begin position="1"/>
        <end position="25"/>
    </location>
</feature>
<dbReference type="Proteomes" id="UP001558652">
    <property type="component" value="Unassembled WGS sequence"/>
</dbReference>
<proteinExistence type="predicted"/>